<evidence type="ECO:0000256" key="2">
    <source>
        <dbReference type="ARBA" id="ARBA00023002"/>
    </source>
</evidence>
<proteinExistence type="inferred from homology"/>
<evidence type="ECO:0000313" key="4">
    <source>
        <dbReference type="EMBL" id="NYS25612.1"/>
    </source>
</evidence>
<dbReference type="EMBL" id="JACBXS010000022">
    <property type="protein sequence ID" value="NYS25612.1"/>
    <property type="molecule type" value="Genomic_DNA"/>
</dbReference>
<dbReference type="PROSITE" id="PS00982">
    <property type="entry name" value="PHYTOENE_DH"/>
    <property type="match status" value="1"/>
</dbReference>
<name>A0A7Z0KYG3_9RHOB</name>
<dbReference type="AlphaFoldDB" id="A0A7Z0KYG3"/>
<sequence>MAREKIVVIGAGIGGLAAAIRLAAAGMDITLCEAHATPGGKLRALPSAAGPVDAGPTVLTLRGVFDDLFAAAGTTLEQHLALRPLTCLARHWWQDGPQLDLFADPEASADAIGQAFGARASAEFRRFDARMARLYAAFEGPMMLAQQPQLSRATATALRDPALWPLLLPGRSLAGLLRAQFTDPRLRQLFGRYSTYVGGIPARVPAVLGLIWRAEAAGVWTIPGGLHRLAGVLAGVFEGLGGTLRLNTPVQRIEVQSSRVAAVILPGGARIGCAQVVFNGDPGALSAGLLGAPAQAALPASAHAPRSLSARVWTFAARASGPPLQHHNLFFARAEGEEFTPLAQGRSPDQPTIYICADGQGLADPGGLTRFQFILNAPPLRPGAETTSDHEAQSCLTNTFARLDRFGLRLDPQPGVENLTLPGDFAALFPGSGGAIYGRSPHGTMAPFLRPTARTRLPGLYLAGGGAHPGAGLPMAALSGRNAAAAVLEDRISAPRSRPMAMPGGIWTRSAIAGRARSR</sequence>
<reference evidence="4 5" key="1">
    <citation type="journal article" date="2000" name="Arch. Microbiol.">
        <title>Rhodobaca bogoriensis gen. nov. and sp. nov., an alkaliphilic purple nonsulfur bacterium from African Rift Valley soda lakes.</title>
        <authorList>
            <person name="Milford A.D."/>
            <person name="Achenbach L.A."/>
            <person name="Jung D.O."/>
            <person name="Madigan M.T."/>
        </authorList>
    </citation>
    <scope>NUCLEOTIDE SEQUENCE [LARGE SCALE GENOMIC DNA]</scope>
    <source>
        <strain evidence="4 5">2376</strain>
    </source>
</reference>
<accession>A0A7Z0KYG3</accession>
<dbReference type="InterPro" id="IPR054841">
    <property type="entry name" value="carotdesatCrtD"/>
</dbReference>
<dbReference type="InterPro" id="IPR002937">
    <property type="entry name" value="Amino_oxidase"/>
</dbReference>
<organism evidence="4 5">
    <name type="scientific">Rhabdonatronobacter sediminivivens</name>
    <dbReference type="NCBI Taxonomy" id="2743469"/>
    <lineage>
        <taxon>Bacteria</taxon>
        <taxon>Pseudomonadati</taxon>
        <taxon>Pseudomonadota</taxon>
        <taxon>Alphaproteobacteria</taxon>
        <taxon>Rhodobacterales</taxon>
        <taxon>Paracoccaceae</taxon>
        <taxon>Rhabdonatronobacter</taxon>
    </lineage>
</organism>
<dbReference type="PANTHER" id="PTHR43734:SF7">
    <property type="entry name" value="4,4'-DIAPONEUROSPORENE OXYGENASE"/>
    <property type="match status" value="1"/>
</dbReference>
<gene>
    <name evidence="4" type="ORF">HUK65_11475</name>
</gene>
<dbReference type="Gene3D" id="3.50.50.60">
    <property type="entry name" value="FAD/NAD(P)-binding domain"/>
    <property type="match status" value="2"/>
</dbReference>
<keyword evidence="5" id="KW-1185">Reference proteome</keyword>
<evidence type="ECO:0000313" key="5">
    <source>
        <dbReference type="Proteomes" id="UP000529417"/>
    </source>
</evidence>
<dbReference type="Pfam" id="PF01593">
    <property type="entry name" value="Amino_oxidase"/>
    <property type="match status" value="1"/>
</dbReference>
<evidence type="ECO:0000259" key="3">
    <source>
        <dbReference type="Pfam" id="PF01593"/>
    </source>
</evidence>
<keyword evidence="2" id="KW-0560">Oxidoreductase</keyword>
<dbReference type="InterPro" id="IPR036188">
    <property type="entry name" value="FAD/NAD-bd_sf"/>
</dbReference>
<dbReference type="GO" id="GO:0016491">
    <property type="term" value="F:oxidoreductase activity"/>
    <property type="evidence" value="ECO:0007669"/>
    <property type="project" value="UniProtKB-KW"/>
</dbReference>
<comment type="caution">
    <text evidence="4">The sequence shown here is derived from an EMBL/GenBank/DDBJ whole genome shotgun (WGS) entry which is preliminary data.</text>
</comment>
<feature type="domain" description="Amine oxidase" evidence="3">
    <location>
        <begin position="13"/>
        <end position="488"/>
    </location>
</feature>
<dbReference type="Proteomes" id="UP000529417">
    <property type="component" value="Unassembled WGS sequence"/>
</dbReference>
<dbReference type="NCBIfam" id="NF045637">
    <property type="entry name" value="carotdesatCrtDProt"/>
    <property type="match status" value="1"/>
</dbReference>
<dbReference type="InterPro" id="IPR008150">
    <property type="entry name" value="Phytoene_DH_bac_CS"/>
</dbReference>
<dbReference type="SUPFAM" id="SSF51905">
    <property type="entry name" value="FAD/NAD(P)-binding domain"/>
    <property type="match status" value="1"/>
</dbReference>
<dbReference type="PANTHER" id="PTHR43734">
    <property type="entry name" value="PHYTOENE DESATURASE"/>
    <property type="match status" value="1"/>
</dbReference>
<protein>
    <submittedName>
        <fullName evidence="4">FAD-dependent oxidoreductase</fullName>
    </submittedName>
</protein>
<evidence type="ECO:0000256" key="1">
    <source>
        <dbReference type="ARBA" id="ARBA00006046"/>
    </source>
</evidence>
<comment type="similarity">
    <text evidence="1">Belongs to the carotenoid/retinoid oxidoreductase family.</text>
</comment>